<evidence type="ECO:0000313" key="2">
    <source>
        <dbReference type="Proteomes" id="UP000085678"/>
    </source>
</evidence>
<reference evidence="3" key="1">
    <citation type="submission" date="2025-08" db="UniProtKB">
        <authorList>
            <consortium name="RefSeq"/>
        </authorList>
    </citation>
    <scope>IDENTIFICATION</scope>
    <source>
        <tissue evidence="3">Gonads</tissue>
    </source>
</reference>
<dbReference type="GeneID" id="106169497"/>
<proteinExistence type="predicted"/>
<organism evidence="2 3">
    <name type="scientific">Lingula anatina</name>
    <name type="common">Brachiopod</name>
    <name type="synonym">Lingula unguis</name>
    <dbReference type="NCBI Taxonomy" id="7574"/>
    <lineage>
        <taxon>Eukaryota</taxon>
        <taxon>Metazoa</taxon>
        <taxon>Spiralia</taxon>
        <taxon>Lophotrochozoa</taxon>
        <taxon>Brachiopoda</taxon>
        <taxon>Linguliformea</taxon>
        <taxon>Lingulata</taxon>
        <taxon>Lingulida</taxon>
        <taxon>Linguloidea</taxon>
        <taxon>Lingulidae</taxon>
        <taxon>Lingula</taxon>
    </lineage>
</organism>
<evidence type="ECO:0000256" key="1">
    <source>
        <dbReference type="SAM" id="Phobius"/>
    </source>
</evidence>
<evidence type="ECO:0000313" key="3">
    <source>
        <dbReference type="RefSeq" id="XP_013404414.1"/>
    </source>
</evidence>
<keyword evidence="1" id="KW-0472">Membrane</keyword>
<feature type="transmembrane region" description="Helical" evidence="1">
    <location>
        <begin position="174"/>
        <end position="191"/>
    </location>
</feature>
<protein>
    <submittedName>
        <fullName evidence="3">Uncharacterized protein LOC106169497</fullName>
    </submittedName>
</protein>
<keyword evidence="2" id="KW-1185">Reference proteome</keyword>
<keyword evidence="1" id="KW-0812">Transmembrane</keyword>
<dbReference type="RefSeq" id="XP_013404414.1">
    <property type="nucleotide sequence ID" value="XM_013548960.1"/>
</dbReference>
<dbReference type="Proteomes" id="UP000085678">
    <property type="component" value="Unplaced"/>
</dbReference>
<gene>
    <name evidence="3" type="primary">LOC106169497</name>
</gene>
<dbReference type="InParanoid" id="A0A1S3J3H2"/>
<accession>A0A1S3J3H2</accession>
<dbReference type="KEGG" id="lak:106169497"/>
<dbReference type="AlphaFoldDB" id="A0A1S3J3H2"/>
<name>A0A1S3J3H2_LINAN</name>
<sequence length="193" mass="21015">MTRPVDQEVVCPPGFVPGVQDCRPLLYNFTVMRSLVLLHFEPCGWVPTPRDGCGDIIRDGRLGAVVRAAQAQAFTCGQKRDADNTSIIFVLGTMVTLRVRLADYEEGRNMFDQVQAWMENALQNVQLKISGEPVGIRSGSFSACMKNATIHSSVPPFYGATTLSTPKQSQGNSLVGNVTLLMLVALVAAVWDI</sequence>
<keyword evidence="1" id="KW-1133">Transmembrane helix</keyword>